<evidence type="ECO:0000256" key="1">
    <source>
        <dbReference type="ARBA" id="ARBA00000405"/>
    </source>
</evidence>
<evidence type="ECO:0000256" key="10">
    <source>
        <dbReference type="RuleBase" id="RU361208"/>
    </source>
</evidence>
<dbReference type="STRING" id="1081104.A0A167XBG8"/>
<name>A0A167XBG8_CORFA</name>
<dbReference type="GeneID" id="30020466"/>
<keyword evidence="4" id="KW-0964">Secreted</keyword>
<dbReference type="GO" id="GO:0000272">
    <property type="term" value="P:polysaccharide catabolic process"/>
    <property type="evidence" value="ECO:0007669"/>
    <property type="project" value="UniProtKB-KW"/>
</dbReference>
<dbReference type="EMBL" id="AZHB01000009">
    <property type="protein sequence ID" value="OAA64764.1"/>
    <property type="molecule type" value="Genomic_DNA"/>
</dbReference>
<evidence type="ECO:0000256" key="8">
    <source>
        <dbReference type="ARBA" id="ARBA00023295"/>
    </source>
</evidence>
<dbReference type="RefSeq" id="XP_018704736.1">
    <property type="nucleotide sequence ID" value="XM_018847780.1"/>
</dbReference>
<evidence type="ECO:0000256" key="2">
    <source>
        <dbReference type="ARBA" id="ARBA00004613"/>
    </source>
</evidence>
<keyword evidence="12" id="KW-1185">Reference proteome</keyword>
<reference evidence="11 12" key="1">
    <citation type="journal article" date="2016" name="Genome Biol. Evol.">
        <title>Divergent and convergent evolution of fungal pathogenicity.</title>
        <authorList>
            <person name="Shang Y."/>
            <person name="Xiao G."/>
            <person name="Zheng P."/>
            <person name="Cen K."/>
            <person name="Zhan S."/>
            <person name="Wang C."/>
        </authorList>
    </citation>
    <scope>NUCLEOTIDE SEQUENCE [LARGE SCALE GENOMIC DNA]</scope>
    <source>
        <strain evidence="11 12">ARSEF 2679</strain>
    </source>
</reference>
<dbReference type="PANTHER" id="PTHR42061:SF6">
    <property type="entry name" value="ENDO-CHITOSANASE"/>
    <property type="match status" value="1"/>
</dbReference>
<evidence type="ECO:0000313" key="12">
    <source>
        <dbReference type="Proteomes" id="UP000076744"/>
    </source>
</evidence>
<evidence type="ECO:0000256" key="9">
    <source>
        <dbReference type="ARBA" id="ARBA00023326"/>
    </source>
</evidence>
<keyword evidence="6 10" id="KW-0378">Hydrolase</keyword>
<dbReference type="InterPro" id="IPR009939">
    <property type="entry name" value="Chitosanase_fungal"/>
</dbReference>
<proteinExistence type="inferred from homology"/>
<evidence type="ECO:0000256" key="6">
    <source>
        <dbReference type="ARBA" id="ARBA00022801"/>
    </source>
</evidence>
<organism evidence="11 12">
    <name type="scientific">Cordyceps fumosorosea (strain ARSEF 2679)</name>
    <name type="common">Isaria fumosorosea</name>
    <dbReference type="NCBI Taxonomy" id="1081104"/>
    <lineage>
        <taxon>Eukaryota</taxon>
        <taxon>Fungi</taxon>
        <taxon>Dikarya</taxon>
        <taxon>Ascomycota</taxon>
        <taxon>Pezizomycotina</taxon>
        <taxon>Sordariomycetes</taxon>
        <taxon>Hypocreomycetidae</taxon>
        <taxon>Hypocreales</taxon>
        <taxon>Cordycipitaceae</taxon>
        <taxon>Cordyceps</taxon>
    </lineage>
</organism>
<dbReference type="Proteomes" id="UP000076744">
    <property type="component" value="Unassembled WGS sequence"/>
</dbReference>
<evidence type="ECO:0000256" key="5">
    <source>
        <dbReference type="ARBA" id="ARBA00022729"/>
    </source>
</evidence>
<feature type="signal peptide" evidence="10">
    <location>
        <begin position="1"/>
        <end position="18"/>
    </location>
</feature>
<accession>A0A167XBG8</accession>
<comment type="subcellular location">
    <subcellularLocation>
        <location evidence="2 10">Secreted</location>
    </subcellularLocation>
</comment>
<comment type="similarity">
    <text evidence="3 10">Belongs to the glycosyl hydrolase 75 family.</text>
</comment>
<keyword evidence="5 10" id="KW-0732">Signal</keyword>
<evidence type="ECO:0000256" key="7">
    <source>
        <dbReference type="ARBA" id="ARBA00023277"/>
    </source>
</evidence>
<keyword evidence="7" id="KW-0119">Carbohydrate metabolism</keyword>
<keyword evidence="9 10" id="KW-0624">Polysaccharide degradation</keyword>
<dbReference type="EC" id="3.2.1.132" evidence="10"/>
<keyword evidence="8 10" id="KW-0326">Glycosidase</keyword>
<evidence type="ECO:0000313" key="11">
    <source>
        <dbReference type="EMBL" id="OAA64764.1"/>
    </source>
</evidence>
<comment type="caution">
    <text evidence="11">The sequence shown here is derived from an EMBL/GenBank/DDBJ whole genome shotgun (WGS) entry which is preliminary data.</text>
</comment>
<comment type="catalytic activity">
    <reaction evidence="1 10">
        <text>Endohydrolysis of beta-(1-&gt;4)-linkages between D-glucosamine residues in a partly acetylated chitosan.</text>
        <dbReference type="EC" id="3.2.1.132"/>
    </reaction>
</comment>
<dbReference type="PANTHER" id="PTHR42061">
    <property type="entry name" value="ENDO-CHITOSANASE"/>
    <property type="match status" value="1"/>
</dbReference>
<dbReference type="GO" id="GO:0005576">
    <property type="term" value="C:extracellular region"/>
    <property type="evidence" value="ECO:0007669"/>
    <property type="project" value="UniProtKB-SubCell"/>
</dbReference>
<evidence type="ECO:0000256" key="4">
    <source>
        <dbReference type="ARBA" id="ARBA00022525"/>
    </source>
</evidence>
<dbReference type="OrthoDB" id="4756206at2759"/>
<gene>
    <name evidence="11" type="ORF">ISF_04174</name>
</gene>
<evidence type="ECO:0000256" key="3">
    <source>
        <dbReference type="ARBA" id="ARBA00007799"/>
    </source>
</evidence>
<dbReference type="GO" id="GO:0016977">
    <property type="term" value="F:chitosanase activity"/>
    <property type="evidence" value="ECO:0007669"/>
    <property type="project" value="UniProtKB-EC"/>
</dbReference>
<dbReference type="Pfam" id="PF07335">
    <property type="entry name" value="Glyco_hydro_75"/>
    <property type="match status" value="1"/>
</dbReference>
<protein>
    <recommendedName>
        <fullName evidence="10">Endo-chitosanase</fullName>
        <ecNumber evidence="10">3.2.1.132</ecNumber>
    </recommendedName>
</protein>
<feature type="chain" id="PRO_5007749354" description="Endo-chitosanase" evidence="10">
    <location>
        <begin position="19"/>
        <end position="301"/>
    </location>
</feature>
<sequence>MASLRSILLLSLAALTTARDVPSNVRDFYNSLKSKGQCSNKLKSGFHSRDGDNGSFSYCGDHLDDYRVLYLQGKKGNFVNMDIDCDGVQHGPADDGRCQSSDDTQVQTSFKSIVRGYGVGVDDLDANIHPYVVFGNEGSRSNYPNFDPKKYGVEPLSVMAVVCGNKLIYGIWGDTNGDDGPEAMVGEASISLATACYGKSVNGNSGHDQDDVLFIAFPGADAVPGKNGARWNAKNYGQFESSITSLGDKLIQRIGGGGGGGGNPPPSGGCSWEGHCEGARCKDENDCSDDLVCKSGKCARG</sequence>
<dbReference type="AlphaFoldDB" id="A0A167XBG8"/>
<comment type="function">
    <text evidence="10">Chitosanase catalyzing the endo-type cleavage of chitosan, the deacylated form of chitin. Chitosanase may be crucial in the degradation of the deacetylated portion of chitin in the fungal cell wall.</text>
</comment>